<name>A0A9D4JG24_DREPO</name>
<accession>A0A9D4JG24</accession>
<feature type="transmembrane region" description="Helical" evidence="1">
    <location>
        <begin position="6"/>
        <end position="25"/>
    </location>
</feature>
<reference evidence="2" key="2">
    <citation type="submission" date="2020-11" db="EMBL/GenBank/DDBJ databases">
        <authorList>
            <person name="McCartney M.A."/>
            <person name="Auch B."/>
            <person name="Kono T."/>
            <person name="Mallez S."/>
            <person name="Becker A."/>
            <person name="Gohl D.M."/>
            <person name="Silverstein K.A.T."/>
            <person name="Koren S."/>
            <person name="Bechman K.B."/>
            <person name="Herman A."/>
            <person name="Abrahante J.E."/>
            <person name="Garbe J."/>
        </authorList>
    </citation>
    <scope>NUCLEOTIDE SEQUENCE</scope>
    <source>
        <strain evidence="2">Duluth1</strain>
        <tissue evidence="2">Whole animal</tissue>
    </source>
</reference>
<keyword evidence="1" id="KW-0812">Transmembrane</keyword>
<keyword evidence="1" id="KW-1133">Transmembrane helix</keyword>
<protein>
    <submittedName>
        <fullName evidence="2">Uncharacterized protein</fullName>
    </submittedName>
</protein>
<organism evidence="2 3">
    <name type="scientific">Dreissena polymorpha</name>
    <name type="common">Zebra mussel</name>
    <name type="synonym">Mytilus polymorpha</name>
    <dbReference type="NCBI Taxonomy" id="45954"/>
    <lineage>
        <taxon>Eukaryota</taxon>
        <taxon>Metazoa</taxon>
        <taxon>Spiralia</taxon>
        <taxon>Lophotrochozoa</taxon>
        <taxon>Mollusca</taxon>
        <taxon>Bivalvia</taxon>
        <taxon>Autobranchia</taxon>
        <taxon>Heteroconchia</taxon>
        <taxon>Euheterodonta</taxon>
        <taxon>Imparidentia</taxon>
        <taxon>Neoheterodontei</taxon>
        <taxon>Myida</taxon>
        <taxon>Dreissenoidea</taxon>
        <taxon>Dreissenidae</taxon>
        <taxon>Dreissena</taxon>
    </lineage>
</organism>
<comment type="caution">
    <text evidence="2">The sequence shown here is derived from an EMBL/GenBank/DDBJ whole genome shotgun (WGS) entry which is preliminary data.</text>
</comment>
<evidence type="ECO:0000313" key="2">
    <source>
        <dbReference type="EMBL" id="KAH3810545.1"/>
    </source>
</evidence>
<evidence type="ECO:0000313" key="3">
    <source>
        <dbReference type="Proteomes" id="UP000828390"/>
    </source>
</evidence>
<sequence>MMIVMAVSSVVGIFVAAFLLGFCIYKCYGPQVKLLVYVHCPCCHRKTMDGEALSMAFLDPVSI</sequence>
<keyword evidence="3" id="KW-1185">Reference proteome</keyword>
<proteinExistence type="predicted"/>
<dbReference type="Proteomes" id="UP000828390">
    <property type="component" value="Unassembled WGS sequence"/>
</dbReference>
<dbReference type="EMBL" id="JAIWYP010000006">
    <property type="protein sequence ID" value="KAH3810545.1"/>
    <property type="molecule type" value="Genomic_DNA"/>
</dbReference>
<gene>
    <name evidence="2" type="ORF">DPMN_138939</name>
</gene>
<dbReference type="AlphaFoldDB" id="A0A9D4JG24"/>
<keyword evidence="1" id="KW-0472">Membrane</keyword>
<evidence type="ECO:0000256" key="1">
    <source>
        <dbReference type="SAM" id="Phobius"/>
    </source>
</evidence>
<reference evidence="2" key="1">
    <citation type="journal article" date="2019" name="bioRxiv">
        <title>The Genome of the Zebra Mussel, Dreissena polymorpha: A Resource for Invasive Species Research.</title>
        <authorList>
            <person name="McCartney M.A."/>
            <person name="Auch B."/>
            <person name="Kono T."/>
            <person name="Mallez S."/>
            <person name="Zhang Y."/>
            <person name="Obille A."/>
            <person name="Becker A."/>
            <person name="Abrahante J.E."/>
            <person name="Garbe J."/>
            <person name="Badalamenti J.P."/>
            <person name="Herman A."/>
            <person name="Mangelson H."/>
            <person name="Liachko I."/>
            <person name="Sullivan S."/>
            <person name="Sone E.D."/>
            <person name="Koren S."/>
            <person name="Silverstein K.A.T."/>
            <person name="Beckman K.B."/>
            <person name="Gohl D.M."/>
        </authorList>
    </citation>
    <scope>NUCLEOTIDE SEQUENCE</scope>
    <source>
        <strain evidence="2">Duluth1</strain>
        <tissue evidence="2">Whole animal</tissue>
    </source>
</reference>